<evidence type="ECO:0000259" key="3">
    <source>
        <dbReference type="Pfam" id="PF18962"/>
    </source>
</evidence>
<comment type="caution">
    <text evidence="4">The sequence shown here is derived from an EMBL/GenBank/DDBJ whole genome shotgun (WGS) entry which is preliminary data.</text>
</comment>
<dbReference type="Proteomes" id="UP001230915">
    <property type="component" value="Unassembled WGS sequence"/>
</dbReference>
<evidence type="ECO:0000256" key="1">
    <source>
        <dbReference type="ARBA" id="ARBA00022729"/>
    </source>
</evidence>
<dbReference type="SUPFAM" id="SSF51126">
    <property type="entry name" value="Pectin lyase-like"/>
    <property type="match status" value="1"/>
</dbReference>
<keyword evidence="1 2" id="KW-0732">Signal</keyword>
<dbReference type="RefSeq" id="WP_308864780.1">
    <property type="nucleotide sequence ID" value="NZ_JAVHUL010000026.1"/>
</dbReference>
<protein>
    <submittedName>
        <fullName evidence="4">T9SS type A sorting domain-containing protein</fullName>
    </submittedName>
</protein>
<evidence type="ECO:0000256" key="2">
    <source>
        <dbReference type="SAM" id="SignalP"/>
    </source>
</evidence>
<feature type="chain" id="PRO_5046352939" evidence="2">
    <location>
        <begin position="20"/>
        <end position="491"/>
    </location>
</feature>
<reference evidence="4 5" key="1">
    <citation type="submission" date="2023-08" db="EMBL/GenBank/DDBJ databases">
        <title>Mesonia sp. MT50, isolated from deep-sea sediment of the Mariana Trench.</title>
        <authorList>
            <person name="Fu H."/>
        </authorList>
    </citation>
    <scope>NUCLEOTIDE SEQUENCE [LARGE SCALE GENOMIC DNA]</scope>
    <source>
        <strain evidence="4 5">MT50</strain>
    </source>
</reference>
<dbReference type="NCBIfam" id="TIGR04183">
    <property type="entry name" value="Por_Secre_tail"/>
    <property type="match status" value="1"/>
</dbReference>
<evidence type="ECO:0000313" key="4">
    <source>
        <dbReference type="EMBL" id="MDQ7917909.1"/>
    </source>
</evidence>
<feature type="signal peptide" evidence="2">
    <location>
        <begin position="1"/>
        <end position="19"/>
    </location>
</feature>
<dbReference type="InterPro" id="IPR011050">
    <property type="entry name" value="Pectin_lyase_fold/virulence"/>
</dbReference>
<evidence type="ECO:0000313" key="5">
    <source>
        <dbReference type="Proteomes" id="UP001230915"/>
    </source>
</evidence>
<accession>A0ABU1A2Q2</accession>
<organism evidence="4 5">
    <name type="scientific">Mesonia profundi</name>
    <dbReference type="NCBI Taxonomy" id="3070998"/>
    <lineage>
        <taxon>Bacteria</taxon>
        <taxon>Pseudomonadati</taxon>
        <taxon>Bacteroidota</taxon>
        <taxon>Flavobacteriia</taxon>
        <taxon>Flavobacteriales</taxon>
        <taxon>Flavobacteriaceae</taxon>
        <taxon>Mesonia</taxon>
    </lineage>
</organism>
<dbReference type="SMART" id="SM00710">
    <property type="entry name" value="PbH1"/>
    <property type="match status" value="6"/>
</dbReference>
<keyword evidence="5" id="KW-1185">Reference proteome</keyword>
<dbReference type="EMBL" id="JAVHUL010000026">
    <property type="protein sequence ID" value="MDQ7917909.1"/>
    <property type="molecule type" value="Genomic_DNA"/>
</dbReference>
<dbReference type="InterPro" id="IPR006626">
    <property type="entry name" value="PbH1"/>
</dbReference>
<name>A0ABU1A2Q2_9FLAO</name>
<dbReference type="InterPro" id="IPR026444">
    <property type="entry name" value="Secre_tail"/>
</dbReference>
<feature type="domain" description="Secretion system C-terminal sorting" evidence="3">
    <location>
        <begin position="422"/>
        <end position="490"/>
    </location>
</feature>
<proteinExistence type="predicted"/>
<sequence>MKKITFLLFLTLNIGLVSAQSYTTPNNGTSYDLDGILNLSASTLNYDGTAYSLSEDLTIASTDTLNISTPETLNIAADIRITIEGTLIFDAGTDQIVIQAVDETAPYDGFRFEEDSEAFIHNTSITYGGGLKVITPNFTLTESFLSNNVSGVSTGAVVSLSNGSPLIQGNTFTFNDLPAVSSGANQSVSATITGNFLEANGQANQNRPQINMGTTGADTLRITNNTILGDVSLDQVGGIAVSNFTGGEILAIIDGNIITDNRYGMTIAGGNAFVYIRNNTITQNNTQNLPNLGGSGISLNSTTDTQNIIARGNYIANNLWGITLLGEASIDLGTNEITDQGNNLFSENGNNGGTFSLYNNTPNTIQAVWNCWEEGVLFSSAEEVEPYIFHLTDDATLGEVIFNPFDCADLSVSSNQALQVIVYPNPSRGSFSFENTQDFTQMSIYTIAGKKVKTIDLQANDNQVNTQLASGIYLLQFKKGNQHAFEKLVIE</sequence>
<gene>
    <name evidence="4" type="ORF">RBU60_10010</name>
</gene>
<dbReference type="Pfam" id="PF18962">
    <property type="entry name" value="Por_Secre_tail"/>
    <property type="match status" value="1"/>
</dbReference>